<gene>
    <name evidence="1" type="ORF">OsI_28903</name>
</gene>
<reference evidence="1 2" key="1">
    <citation type="journal article" date="2005" name="PLoS Biol.">
        <title>The genomes of Oryza sativa: a history of duplications.</title>
        <authorList>
            <person name="Yu J."/>
            <person name="Wang J."/>
            <person name="Lin W."/>
            <person name="Li S."/>
            <person name="Li H."/>
            <person name="Zhou J."/>
            <person name="Ni P."/>
            <person name="Dong W."/>
            <person name="Hu S."/>
            <person name="Zeng C."/>
            <person name="Zhang J."/>
            <person name="Zhang Y."/>
            <person name="Li R."/>
            <person name="Xu Z."/>
            <person name="Li S."/>
            <person name="Li X."/>
            <person name="Zheng H."/>
            <person name="Cong L."/>
            <person name="Lin L."/>
            <person name="Yin J."/>
            <person name="Geng J."/>
            <person name="Li G."/>
            <person name="Shi J."/>
            <person name="Liu J."/>
            <person name="Lv H."/>
            <person name="Li J."/>
            <person name="Wang J."/>
            <person name="Deng Y."/>
            <person name="Ran L."/>
            <person name="Shi X."/>
            <person name="Wang X."/>
            <person name="Wu Q."/>
            <person name="Li C."/>
            <person name="Ren X."/>
            <person name="Wang J."/>
            <person name="Wang X."/>
            <person name="Li D."/>
            <person name="Liu D."/>
            <person name="Zhang X."/>
            <person name="Ji Z."/>
            <person name="Zhao W."/>
            <person name="Sun Y."/>
            <person name="Zhang Z."/>
            <person name="Bao J."/>
            <person name="Han Y."/>
            <person name="Dong L."/>
            <person name="Ji J."/>
            <person name="Chen P."/>
            <person name="Wu S."/>
            <person name="Liu J."/>
            <person name="Xiao Y."/>
            <person name="Bu D."/>
            <person name="Tan J."/>
            <person name="Yang L."/>
            <person name="Ye C."/>
            <person name="Zhang J."/>
            <person name="Xu J."/>
            <person name="Zhou Y."/>
            <person name="Yu Y."/>
            <person name="Zhang B."/>
            <person name="Zhuang S."/>
            <person name="Wei H."/>
            <person name="Liu B."/>
            <person name="Lei M."/>
            <person name="Yu H."/>
            <person name="Li Y."/>
            <person name="Xu H."/>
            <person name="Wei S."/>
            <person name="He X."/>
            <person name="Fang L."/>
            <person name="Zhang Z."/>
            <person name="Zhang Y."/>
            <person name="Huang X."/>
            <person name="Su Z."/>
            <person name="Tong W."/>
            <person name="Li J."/>
            <person name="Tong Z."/>
            <person name="Li S."/>
            <person name="Ye J."/>
            <person name="Wang L."/>
            <person name="Fang L."/>
            <person name="Lei T."/>
            <person name="Chen C."/>
            <person name="Chen H."/>
            <person name="Xu Z."/>
            <person name="Li H."/>
            <person name="Huang H."/>
            <person name="Zhang F."/>
            <person name="Xu H."/>
            <person name="Li N."/>
            <person name="Zhao C."/>
            <person name="Li S."/>
            <person name="Dong L."/>
            <person name="Huang Y."/>
            <person name="Li L."/>
            <person name="Xi Y."/>
            <person name="Qi Q."/>
            <person name="Li W."/>
            <person name="Zhang B."/>
            <person name="Hu W."/>
            <person name="Zhang Y."/>
            <person name="Tian X."/>
            <person name="Jiao Y."/>
            <person name="Liang X."/>
            <person name="Jin J."/>
            <person name="Gao L."/>
            <person name="Zheng W."/>
            <person name="Hao B."/>
            <person name="Liu S."/>
            <person name="Wang W."/>
            <person name="Yuan L."/>
            <person name="Cao M."/>
            <person name="McDermott J."/>
            <person name="Samudrala R."/>
            <person name="Wang J."/>
            <person name="Wong G.K."/>
            <person name="Yang H."/>
        </authorList>
    </citation>
    <scope>NUCLEOTIDE SEQUENCE [LARGE SCALE GENOMIC DNA]</scope>
    <source>
        <strain evidence="2">cv. 93-11</strain>
    </source>
</reference>
<accession>B8B9Z4</accession>
<proteinExistence type="predicted"/>
<keyword evidence="2" id="KW-1185">Reference proteome</keyword>
<dbReference type="HOGENOM" id="CLU_2417180_0_0_1"/>
<name>B8B9Z4_ORYSI</name>
<protein>
    <submittedName>
        <fullName evidence="1">Uncharacterized protein</fullName>
    </submittedName>
</protein>
<evidence type="ECO:0000313" key="2">
    <source>
        <dbReference type="Proteomes" id="UP000007015"/>
    </source>
</evidence>
<dbReference type="Proteomes" id="UP000007015">
    <property type="component" value="Chromosome 8"/>
</dbReference>
<sequence>MRGVIVDAALGGGGELTALVKVTWEGGGKASCSRSLRQANSGGLGKHTRRHWRNVPVRLLRSPGRYLGLSLLLARQHSDSTVAVVQQLRAVM</sequence>
<dbReference type="Gramene" id="BGIOSGA028506-TA">
    <property type="protein sequence ID" value="BGIOSGA028506-PA"/>
    <property type="gene ID" value="BGIOSGA028506"/>
</dbReference>
<organism evidence="1 2">
    <name type="scientific">Oryza sativa subsp. indica</name>
    <name type="common">Rice</name>
    <dbReference type="NCBI Taxonomy" id="39946"/>
    <lineage>
        <taxon>Eukaryota</taxon>
        <taxon>Viridiplantae</taxon>
        <taxon>Streptophyta</taxon>
        <taxon>Embryophyta</taxon>
        <taxon>Tracheophyta</taxon>
        <taxon>Spermatophyta</taxon>
        <taxon>Magnoliopsida</taxon>
        <taxon>Liliopsida</taxon>
        <taxon>Poales</taxon>
        <taxon>Poaceae</taxon>
        <taxon>BOP clade</taxon>
        <taxon>Oryzoideae</taxon>
        <taxon>Oryzeae</taxon>
        <taxon>Oryzinae</taxon>
        <taxon>Oryza</taxon>
        <taxon>Oryza sativa</taxon>
    </lineage>
</organism>
<dbReference type="EMBL" id="CM000133">
    <property type="protein sequence ID" value="EEC83433.1"/>
    <property type="molecule type" value="Genomic_DNA"/>
</dbReference>
<dbReference type="AlphaFoldDB" id="B8B9Z4"/>
<evidence type="ECO:0000313" key="1">
    <source>
        <dbReference type="EMBL" id="EEC83433.1"/>
    </source>
</evidence>